<evidence type="ECO:0000313" key="3">
    <source>
        <dbReference type="EMBL" id="SPD32569.1"/>
    </source>
</evidence>
<protein>
    <recommendedName>
        <fullName evidence="2">Reverse transcriptase Ty1/copia-type domain-containing protein</fullName>
    </recommendedName>
</protein>
<dbReference type="InterPro" id="IPR013103">
    <property type="entry name" value="RVT_2"/>
</dbReference>
<feature type="domain" description="Reverse transcriptase Ty1/copia-type" evidence="2">
    <location>
        <begin position="59"/>
        <end position="134"/>
    </location>
</feature>
<reference evidence="3" key="1">
    <citation type="submission" date="2018-02" db="EMBL/GenBank/DDBJ databases">
        <authorList>
            <person name="Cohen D.B."/>
            <person name="Kent A.D."/>
        </authorList>
    </citation>
    <scope>NUCLEOTIDE SEQUENCE</scope>
</reference>
<dbReference type="AlphaFoldDB" id="A0A2N9J7Z1"/>
<sequence length="476" mass="53840">MSNPRLDTTANDQVLEIPATPPGDVRNNNAYSVGSYFSSDCIDGSNHRDLVPLQHRSPPPQQNLVGCWWVYKLKRNSDGTIACYKARLVAKGYHQQHGMDFDETFSPVVKPATEIVYMEQPLGYVDSQLPHHVSDPSLFLYRHGETVLFLLLYVDDIIVIGNNVAALQSLIVTLSKEFDLMDLGPFKFFLGLKIEYKAIRFFVHQRKYATDLLSKFNMSTYKPCSTLFVSLSRIHKDDGVLLTNPTSFCSMVNGLQYLTFTRPDLSYAVNHICQFMHQPTDQHLIAAKHTLRYVQGSLDHGLSFRPGPLTLTAFTDSDWASDPMDCRSTIGLIVFLGHNPITWQSKKQPTMSRSSTEAEYRALANCTVDLSWVRMILKDLDIFLRSLPTIWCDNLSALALASNPVFHARTKHIEVDYHFIWEKLMLIMSTSVILSVQVIDPIQSVPDSSRRISKDLGASRAPRAVKISQLLLERLP</sequence>
<dbReference type="SUPFAM" id="SSF56672">
    <property type="entry name" value="DNA/RNA polymerases"/>
    <property type="match status" value="1"/>
</dbReference>
<gene>
    <name evidence="3" type="ORF">FSB_LOCUS60451</name>
</gene>
<evidence type="ECO:0000256" key="1">
    <source>
        <dbReference type="SAM" id="MobiDB-lite"/>
    </source>
</evidence>
<accession>A0A2N9J7Z1</accession>
<dbReference type="Pfam" id="PF07727">
    <property type="entry name" value="RVT_2"/>
    <property type="match status" value="2"/>
</dbReference>
<dbReference type="InterPro" id="IPR043502">
    <property type="entry name" value="DNA/RNA_pol_sf"/>
</dbReference>
<dbReference type="PANTHER" id="PTHR11439">
    <property type="entry name" value="GAG-POL-RELATED RETROTRANSPOSON"/>
    <property type="match status" value="1"/>
</dbReference>
<dbReference type="EMBL" id="OIVN01006411">
    <property type="protein sequence ID" value="SPD32569.1"/>
    <property type="molecule type" value="Genomic_DNA"/>
</dbReference>
<dbReference type="PANTHER" id="PTHR11439:SF500">
    <property type="entry name" value="RNA-DIRECTED DNA POLYMERASE"/>
    <property type="match status" value="1"/>
</dbReference>
<organism evidence="3">
    <name type="scientific">Fagus sylvatica</name>
    <name type="common">Beechnut</name>
    <dbReference type="NCBI Taxonomy" id="28930"/>
    <lineage>
        <taxon>Eukaryota</taxon>
        <taxon>Viridiplantae</taxon>
        <taxon>Streptophyta</taxon>
        <taxon>Embryophyta</taxon>
        <taxon>Tracheophyta</taxon>
        <taxon>Spermatophyta</taxon>
        <taxon>Magnoliopsida</taxon>
        <taxon>eudicotyledons</taxon>
        <taxon>Gunneridae</taxon>
        <taxon>Pentapetalae</taxon>
        <taxon>rosids</taxon>
        <taxon>fabids</taxon>
        <taxon>Fagales</taxon>
        <taxon>Fagaceae</taxon>
        <taxon>Fagus</taxon>
    </lineage>
</organism>
<feature type="compositionally biased region" description="Polar residues" evidence="1">
    <location>
        <begin position="1"/>
        <end position="12"/>
    </location>
</feature>
<feature type="region of interest" description="Disordered" evidence="1">
    <location>
        <begin position="1"/>
        <end position="23"/>
    </location>
</feature>
<proteinExistence type="predicted"/>
<evidence type="ECO:0000259" key="2">
    <source>
        <dbReference type="Pfam" id="PF07727"/>
    </source>
</evidence>
<name>A0A2N9J7Z1_FAGSY</name>
<dbReference type="CDD" id="cd09272">
    <property type="entry name" value="RNase_HI_RT_Ty1"/>
    <property type="match status" value="1"/>
</dbReference>
<feature type="domain" description="Reverse transcriptase Ty1/copia-type" evidence="2">
    <location>
        <begin position="138"/>
        <end position="226"/>
    </location>
</feature>